<gene>
    <name evidence="13" type="ORF">AYI70_g1193</name>
</gene>
<dbReference type="InterPro" id="IPR045122">
    <property type="entry name" value="Csc1-like"/>
</dbReference>
<comment type="subcellular location">
    <subcellularLocation>
        <location evidence="1">Membrane</location>
        <topology evidence="1">Multi-pass membrane protein</topology>
    </subcellularLocation>
</comment>
<dbReference type="EMBL" id="LSSN01000240">
    <property type="protein sequence ID" value="OMJ25017.1"/>
    <property type="molecule type" value="Genomic_DNA"/>
</dbReference>
<evidence type="ECO:0000256" key="5">
    <source>
        <dbReference type="ARBA" id="ARBA00022989"/>
    </source>
</evidence>
<evidence type="ECO:0000256" key="2">
    <source>
        <dbReference type="ARBA" id="ARBA00007779"/>
    </source>
</evidence>
<feature type="transmembrane region" description="Helical" evidence="8">
    <location>
        <begin position="17"/>
        <end position="38"/>
    </location>
</feature>
<dbReference type="GO" id="GO:0005886">
    <property type="term" value="C:plasma membrane"/>
    <property type="evidence" value="ECO:0007669"/>
    <property type="project" value="TreeGrafter"/>
</dbReference>
<feature type="transmembrane region" description="Helical" evidence="8">
    <location>
        <begin position="633"/>
        <end position="658"/>
    </location>
</feature>
<organism evidence="13 14">
    <name type="scientific">Smittium culicis</name>
    <dbReference type="NCBI Taxonomy" id="133412"/>
    <lineage>
        <taxon>Eukaryota</taxon>
        <taxon>Fungi</taxon>
        <taxon>Fungi incertae sedis</taxon>
        <taxon>Zoopagomycota</taxon>
        <taxon>Kickxellomycotina</taxon>
        <taxon>Harpellomycetes</taxon>
        <taxon>Harpellales</taxon>
        <taxon>Legeriomycetaceae</taxon>
        <taxon>Smittium</taxon>
    </lineage>
</organism>
<dbReference type="Pfam" id="PF02714">
    <property type="entry name" value="RSN1_7TM"/>
    <property type="match status" value="1"/>
</dbReference>
<evidence type="ECO:0000313" key="14">
    <source>
        <dbReference type="Proteomes" id="UP000187283"/>
    </source>
</evidence>
<keyword evidence="3" id="KW-0813">Transport</keyword>
<dbReference type="Pfam" id="PF13967">
    <property type="entry name" value="RSN1_TM"/>
    <property type="match status" value="1"/>
</dbReference>
<feature type="transmembrane region" description="Helical" evidence="8">
    <location>
        <begin position="566"/>
        <end position="591"/>
    </location>
</feature>
<dbReference type="Pfam" id="PF12621">
    <property type="entry name" value="PHM7_ext"/>
    <property type="match status" value="1"/>
</dbReference>
<dbReference type="OrthoDB" id="1076608at2759"/>
<dbReference type="AlphaFoldDB" id="A0A1R1YDN5"/>
<accession>A0A1R1YDN5</accession>
<evidence type="ECO:0000259" key="12">
    <source>
        <dbReference type="Pfam" id="PF14703"/>
    </source>
</evidence>
<keyword evidence="4 8" id="KW-0812">Transmembrane</keyword>
<dbReference type="PANTHER" id="PTHR13018:SF139">
    <property type="entry name" value="PHOSPHATE METABOLISM PROTEIN 7"/>
    <property type="match status" value="1"/>
</dbReference>
<comment type="caution">
    <text evidence="13">The sequence shown here is derived from an EMBL/GenBank/DDBJ whole genome shotgun (WGS) entry which is preliminary data.</text>
</comment>
<dbReference type="InterPro" id="IPR003864">
    <property type="entry name" value="CSC1/OSCA1-like_7TM"/>
</dbReference>
<feature type="domain" description="CSC1/OSCA1-like 7TM region" evidence="9">
    <location>
        <begin position="433"/>
        <end position="702"/>
    </location>
</feature>
<evidence type="ECO:0008006" key="15">
    <source>
        <dbReference type="Google" id="ProtNLM"/>
    </source>
</evidence>
<dbReference type="GO" id="GO:0005227">
    <property type="term" value="F:calcium-activated cation channel activity"/>
    <property type="evidence" value="ECO:0007669"/>
    <property type="project" value="InterPro"/>
</dbReference>
<evidence type="ECO:0000259" key="10">
    <source>
        <dbReference type="Pfam" id="PF12621"/>
    </source>
</evidence>
<dbReference type="PANTHER" id="PTHR13018">
    <property type="entry name" value="PROBABLE MEMBRANE PROTEIN DUF221-RELATED"/>
    <property type="match status" value="1"/>
</dbReference>
<feature type="transmembrane region" description="Helical" evidence="8">
    <location>
        <begin position="142"/>
        <end position="162"/>
    </location>
</feature>
<evidence type="ECO:0000256" key="3">
    <source>
        <dbReference type="ARBA" id="ARBA00022448"/>
    </source>
</evidence>
<dbReference type="Proteomes" id="UP000187283">
    <property type="component" value="Unassembled WGS sequence"/>
</dbReference>
<evidence type="ECO:0000313" key="13">
    <source>
        <dbReference type="EMBL" id="OMJ25017.1"/>
    </source>
</evidence>
<evidence type="ECO:0000256" key="4">
    <source>
        <dbReference type="ARBA" id="ARBA00022692"/>
    </source>
</evidence>
<dbReference type="InterPro" id="IPR027815">
    <property type="entry name" value="CSC1/OSCA1-like_cyt"/>
</dbReference>
<protein>
    <recommendedName>
        <fullName evidence="15">Calcium permeable stress-gated cation channel 1</fullName>
    </recommendedName>
</protein>
<sequence length="1104" mass="125977">MDTENIIKSRKITSKEFIYALALNTVIGISLFLAFCVIRPLAKRVYASRTYFVNELKRAPVLKKGLFSWIIPTLKITDKDILKLTNLDSYMILRTIRFQMIFFAIASVITLCSLLPINLKSSNSTDDLSNFSASPLERGSPLLWAHFSVYTVSIFIIMFFLYRESFLFIKLRQEYLIDPEYSSSSKAHTIMVCGLDGDLADESKLKSIFSALPGKIKKVTINRDASELEKIIKKRDKAVQNLEVALTKYIIRCKMHHQKFFAQKHLSRLHSLKNYSIFPKKKSIESVSPSNRIRQSSGNITVVNQNTDSIQLTPPPLPTISIRVPKNASNNNKALDNIKSLCSKVKVNRIQYFSEKLLKYNKLIKDFRLNKLSTLEKKSSGFVTFSNQISAHLAIQSLIYHKQISISPKFIDTDPTNVMWNNLNLKPYDRKIRKTISIIITIFIVITWSSITVFIISFINSDAFLNFLGVTDTLTSFLNKIKGYLAPLLIALLVSLLPIFLRFLVDLEGTVRKSDIETSVCVRYFMFLAFTVFILPTFASSFNLLWDNFAKLYQNPSSILNDMNNIILHSNSFFINYVMLRAFSSTALHLLQLPSLFIRSIQPWIFAISPRQRYMAEIPTKYDWSGMVPQHMLIFLIGTTYSALAPLINIFCFLYYLFNYLIYHYHFLYTFDDDYFSLGGTTYRVTLQQIFSSLYMIEAIWLIMMIVNTGLNKNSIIRLVLSIIIIVLTVSFERHIWKTFDPLFKFLPLSLAPDSSKVESQPLLNADIIEENSEFSDDFELVEKVASNYSIYQSQNKVANVNMFSSLSKKLKLDTNISAFKPVNPFRALSSKKTRLNKESIQTSNSGDNISKPDTEINKLDERSDYTPPVHLNNPITRNTDASDISIGDREDSINMETDNTNSTNCPPIVNIIRNSCEPLVNNYSINQEESINYDPWTQDKTEHNDHSYSNEITNIPKENAIKLQDNHIPNTKLNIITNDSLNSGNDFSNSALASTSNNAHKNYPQTSSKISHIAEENLCDRPISPIHNLFKKTFIHPALMANSFSAVWVPEDPTGLSSGAINLVNSIGEGYFSILMEGAFINKRNRVVIDFDFDFGKYNLDSL</sequence>
<feature type="domain" description="10TM putative phosphate transporter extracellular tail" evidence="10">
    <location>
        <begin position="1006"/>
        <end position="1091"/>
    </location>
</feature>
<dbReference type="Pfam" id="PF14703">
    <property type="entry name" value="PHM7_cyt"/>
    <property type="match status" value="1"/>
</dbReference>
<feature type="transmembrane region" description="Helical" evidence="8">
    <location>
        <begin position="719"/>
        <end position="737"/>
    </location>
</feature>
<feature type="transmembrane region" description="Helical" evidence="8">
    <location>
        <begin position="100"/>
        <end position="119"/>
    </location>
</feature>
<evidence type="ECO:0000256" key="1">
    <source>
        <dbReference type="ARBA" id="ARBA00004141"/>
    </source>
</evidence>
<proteinExistence type="inferred from homology"/>
<comment type="similarity">
    <text evidence="2">Belongs to the CSC1 (TC 1.A.17) family.</text>
</comment>
<feature type="compositionally biased region" description="Polar residues" evidence="7">
    <location>
        <begin position="874"/>
        <end position="883"/>
    </location>
</feature>
<keyword evidence="5 8" id="KW-1133">Transmembrane helix</keyword>
<feature type="domain" description="CSC1/OSCA1-like N-terminal transmembrane" evidence="11">
    <location>
        <begin position="17"/>
        <end position="164"/>
    </location>
</feature>
<evidence type="ECO:0000256" key="7">
    <source>
        <dbReference type="SAM" id="MobiDB-lite"/>
    </source>
</evidence>
<keyword evidence="6 8" id="KW-0472">Membrane</keyword>
<dbReference type="InterPro" id="IPR032880">
    <property type="entry name" value="CSC1/OSCA1-like_N"/>
</dbReference>
<feature type="compositionally biased region" description="Basic and acidic residues" evidence="7">
    <location>
        <begin position="851"/>
        <end position="865"/>
    </location>
</feature>
<keyword evidence="14" id="KW-1185">Reference proteome</keyword>
<reference evidence="13 14" key="1">
    <citation type="submission" date="2017-01" db="EMBL/GenBank/DDBJ databases">
        <authorList>
            <person name="Mah S.A."/>
            <person name="Swanson W.J."/>
            <person name="Moy G.W."/>
            <person name="Vacquier V.D."/>
        </authorList>
    </citation>
    <scope>NUCLEOTIDE SEQUENCE [LARGE SCALE GENOMIC DNA]</scope>
    <source>
        <strain evidence="13 14">GSMNP</strain>
    </source>
</reference>
<feature type="compositionally biased region" description="Polar residues" evidence="7">
    <location>
        <begin position="839"/>
        <end position="849"/>
    </location>
</feature>
<evidence type="ECO:0000256" key="8">
    <source>
        <dbReference type="SAM" id="Phobius"/>
    </source>
</evidence>
<name>A0A1R1YDN5_9FUNG</name>
<feature type="transmembrane region" description="Helical" evidence="8">
    <location>
        <begin position="525"/>
        <end position="546"/>
    </location>
</feature>
<feature type="transmembrane region" description="Helical" evidence="8">
    <location>
        <begin position="436"/>
        <end position="459"/>
    </location>
</feature>
<feature type="region of interest" description="Disordered" evidence="7">
    <location>
        <begin position="834"/>
        <end position="886"/>
    </location>
</feature>
<dbReference type="InterPro" id="IPR022257">
    <property type="entry name" value="PHM7_ext"/>
</dbReference>
<feature type="domain" description="CSC1/OSCA1-like cytosolic" evidence="12">
    <location>
        <begin position="188"/>
        <end position="422"/>
    </location>
</feature>
<evidence type="ECO:0000259" key="11">
    <source>
        <dbReference type="Pfam" id="PF13967"/>
    </source>
</evidence>
<evidence type="ECO:0000256" key="6">
    <source>
        <dbReference type="ARBA" id="ARBA00023136"/>
    </source>
</evidence>
<evidence type="ECO:0000259" key="9">
    <source>
        <dbReference type="Pfam" id="PF02714"/>
    </source>
</evidence>
<feature type="transmembrane region" description="Helical" evidence="8">
    <location>
        <begin position="484"/>
        <end position="505"/>
    </location>
</feature>
<feature type="transmembrane region" description="Helical" evidence="8">
    <location>
        <begin position="687"/>
        <end position="707"/>
    </location>
</feature>